<dbReference type="InterPro" id="IPR011856">
    <property type="entry name" value="tRNA_endonuc-like_dom_sf"/>
</dbReference>
<organism evidence="2 3">
    <name type="scientific">Flavobacterium suncheonense GH29-5 = DSM 17707</name>
    <dbReference type="NCBI Taxonomy" id="1121899"/>
    <lineage>
        <taxon>Bacteria</taxon>
        <taxon>Pseudomonadati</taxon>
        <taxon>Bacteroidota</taxon>
        <taxon>Flavobacteriia</taxon>
        <taxon>Flavobacteriales</taxon>
        <taxon>Flavobacteriaceae</taxon>
        <taxon>Flavobacterium</taxon>
    </lineage>
</organism>
<reference evidence="2 3" key="1">
    <citation type="submission" date="2013-09" db="EMBL/GenBank/DDBJ databases">
        <authorList>
            <person name="Zeng Z."/>
            <person name="Chen C."/>
        </authorList>
    </citation>
    <scope>NUCLEOTIDE SEQUENCE [LARGE SCALE GENOMIC DNA]</scope>
    <source>
        <strain evidence="2 3">GH29-5</strain>
    </source>
</reference>
<dbReference type="SUPFAM" id="SSF52980">
    <property type="entry name" value="Restriction endonuclease-like"/>
    <property type="match status" value="1"/>
</dbReference>
<keyword evidence="3" id="KW-1185">Reference proteome</keyword>
<dbReference type="GO" id="GO:0004519">
    <property type="term" value="F:endonuclease activity"/>
    <property type="evidence" value="ECO:0007669"/>
    <property type="project" value="InterPro"/>
</dbReference>
<evidence type="ECO:0000313" key="3">
    <source>
        <dbReference type="Proteomes" id="UP000030121"/>
    </source>
</evidence>
<dbReference type="OrthoDB" id="744987at2"/>
<dbReference type="Gene3D" id="3.40.1350.10">
    <property type="match status" value="1"/>
</dbReference>
<protein>
    <recommendedName>
        <fullName evidence="1">Restriction endonuclease type IV Mrr domain-containing protein</fullName>
    </recommendedName>
</protein>
<dbReference type="EMBL" id="JRLW01000001">
    <property type="protein sequence ID" value="KGO90563.1"/>
    <property type="molecule type" value="Genomic_DNA"/>
</dbReference>
<dbReference type="InterPro" id="IPR007560">
    <property type="entry name" value="Restrct_endonuc_IV_Mrr"/>
</dbReference>
<feature type="domain" description="Restriction endonuclease type IV Mrr" evidence="1">
    <location>
        <begin position="10"/>
        <end position="128"/>
    </location>
</feature>
<dbReference type="GO" id="GO:0003677">
    <property type="term" value="F:DNA binding"/>
    <property type="evidence" value="ECO:0007669"/>
    <property type="project" value="InterPro"/>
</dbReference>
<dbReference type="InterPro" id="IPR011335">
    <property type="entry name" value="Restrct_endonuc-II-like"/>
</dbReference>
<comment type="caution">
    <text evidence="2">The sequence shown here is derived from an EMBL/GenBank/DDBJ whole genome shotgun (WGS) entry which is preliminary data.</text>
</comment>
<gene>
    <name evidence="2" type="ORF">Q764_00110</name>
</gene>
<sequence>MQIDMQPTNKLDWKIYESITKYIYEMLGHQSGVKVKGFGSKCKVTGRSGSNYQIDVLTTHSDGINTYDTAIECKYWKKKVNRDIVMKVFGIIEDTSINKGIIVSKEGFTKDAIDYAKFKNIGLVTLKEWNNNDQSSRPKEIELGTLQVNLNITAIRPKLLQINLGNNRFLDVQDELDLFNYYVELIDGKRRPFYDYVTDFRKYVANQQKMEIEIIKSYKLPESKLFRQGINESIRLDVVTITGKLTQNNESKNLEFTLVDKVWLIMKSIFEEKTFSFSENGLIIEHKK</sequence>
<dbReference type="AlphaFoldDB" id="A0A0A2MGH9"/>
<accession>A0A0A2MGH9</accession>
<dbReference type="GO" id="GO:0009307">
    <property type="term" value="P:DNA restriction-modification system"/>
    <property type="evidence" value="ECO:0007669"/>
    <property type="project" value="InterPro"/>
</dbReference>
<name>A0A0A2MGH9_9FLAO</name>
<evidence type="ECO:0000259" key="1">
    <source>
        <dbReference type="Pfam" id="PF04471"/>
    </source>
</evidence>
<dbReference type="eggNOG" id="ENOG5032RV5">
    <property type="taxonomic scope" value="Bacteria"/>
</dbReference>
<dbReference type="Pfam" id="PF04471">
    <property type="entry name" value="Mrr_cat"/>
    <property type="match status" value="1"/>
</dbReference>
<dbReference type="STRING" id="1121899.GCA_000430025_00897"/>
<dbReference type="Proteomes" id="UP000030121">
    <property type="component" value="Unassembled WGS sequence"/>
</dbReference>
<evidence type="ECO:0000313" key="2">
    <source>
        <dbReference type="EMBL" id="KGO90563.1"/>
    </source>
</evidence>
<proteinExistence type="predicted"/>